<dbReference type="Proteomes" id="UP001141992">
    <property type="component" value="Unassembled WGS sequence"/>
</dbReference>
<accession>A0A9X3L4J4</accession>
<dbReference type="InterPro" id="IPR003673">
    <property type="entry name" value="CoA-Trfase_fam_III"/>
</dbReference>
<dbReference type="EMBL" id="JAPZVI010000038">
    <property type="protein sequence ID" value="MCZ8405366.1"/>
    <property type="molecule type" value="Genomic_DNA"/>
</dbReference>
<dbReference type="PANTHER" id="PTHR48207">
    <property type="entry name" value="SUCCINATE--HYDROXYMETHYLGLUTARATE COA-TRANSFERASE"/>
    <property type="match status" value="1"/>
</dbReference>
<gene>
    <name evidence="2" type="ORF">O9570_28210</name>
</gene>
<dbReference type="GO" id="GO:0008410">
    <property type="term" value="F:CoA-transferase activity"/>
    <property type="evidence" value="ECO:0007669"/>
    <property type="project" value="TreeGrafter"/>
</dbReference>
<evidence type="ECO:0000256" key="1">
    <source>
        <dbReference type="ARBA" id="ARBA00022679"/>
    </source>
</evidence>
<dbReference type="Pfam" id="PF02515">
    <property type="entry name" value="CoA_transf_3"/>
    <property type="match status" value="1"/>
</dbReference>
<evidence type="ECO:0000313" key="2">
    <source>
        <dbReference type="EMBL" id="MCZ8405366.1"/>
    </source>
</evidence>
<dbReference type="Gene3D" id="3.40.50.10540">
    <property type="entry name" value="Crotonobetainyl-coa:carnitine coa-transferase, domain 1"/>
    <property type="match status" value="1"/>
</dbReference>
<reference evidence="2" key="1">
    <citation type="submission" date="2022-12" db="EMBL/GenBank/DDBJ databases">
        <authorList>
            <person name="Voronina O.L."/>
            <person name="Kunda M.S."/>
            <person name="Ryzhova N."/>
            <person name="Aksenova E.I."/>
        </authorList>
    </citation>
    <scope>NUCLEOTIDE SEQUENCE</scope>
    <source>
        <strain evidence="2">SCCH136:Ach223948</strain>
    </source>
</reference>
<dbReference type="Gene3D" id="3.30.1540.10">
    <property type="entry name" value="formyl-coa transferase, domain 3"/>
    <property type="match status" value="1"/>
</dbReference>
<dbReference type="InterPro" id="IPR023606">
    <property type="entry name" value="CoA-Trfase_III_dom_1_sf"/>
</dbReference>
<dbReference type="PANTHER" id="PTHR48207:SF4">
    <property type="entry name" value="BLL6097 PROTEIN"/>
    <property type="match status" value="1"/>
</dbReference>
<dbReference type="RefSeq" id="WP_269865539.1">
    <property type="nucleotide sequence ID" value="NZ_JAPZVI010000038.1"/>
</dbReference>
<dbReference type="AlphaFoldDB" id="A0A9X3L4J4"/>
<protein>
    <submittedName>
        <fullName evidence="2">CoA transferase</fullName>
    </submittedName>
</protein>
<sequence>MQVHGGSLAGQLVVDFTQIAAGPICTMMLADRGADVVKIESPQGDLGRSLGPPFINGHGTIFMSLNRNKRSAVLDLKRSRDLEVARRLVARADILVESFRPGVMARFGLDYEAMSAINPQLVYCSISAYGQHGPHSAKPGVDGIVQATSGLMSITGSADGVPAKVQSPIVDMTTGFLALTAILDAVMARDSGASGAFLDVSMYAAGIQLQQMGLASYLASGEVPGACGSAAPYSAPNEAFPTRDGWVMIAAYQPRRWERLCQILDIPAMATDSRFSSSDLRVTNRAAMVDAISARTRVWETAALLSALEAGDIICGQVNTYADVAASPAFGDMTATFQHPEAGEVRVIAPLDTGWREAYRAGPMRPAPLLGQHTREIVDLVSGSDVDPLKEGA</sequence>
<dbReference type="InterPro" id="IPR044855">
    <property type="entry name" value="CoA-Trfase_III_dom3_sf"/>
</dbReference>
<dbReference type="SUPFAM" id="SSF89796">
    <property type="entry name" value="CoA-transferase family III (CaiB/BaiF)"/>
    <property type="match status" value="1"/>
</dbReference>
<dbReference type="InterPro" id="IPR050483">
    <property type="entry name" value="CoA-transferase_III_domain"/>
</dbReference>
<keyword evidence="1 2" id="KW-0808">Transferase</keyword>
<proteinExistence type="predicted"/>
<comment type="caution">
    <text evidence="2">The sequence shown here is derived from an EMBL/GenBank/DDBJ whole genome shotgun (WGS) entry which is preliminary data.</text>
</comment>
<organism evidence="2 3">
    <name type="scientific">Alcaligenes xylosoxydans xylosoxydans</name>
    <name type="common">Achromobacter xylosoxidans</name>
    <dbReference type="NCBI Taxonomy" id="85698"/>
    <lineage>
        <taxon>Bacteria</taxon>
        <taxon>Pseudomonadati</taxon>
        <taxon>Pseudomonadota</taxon>
        <taxon>Betaproteobacteria</taxon>
        <taxon>Burkholderiales</taxon>
        <taxon>Alcaligenaceae</taxon>
        <taxon>Achromobacter</taxon>
    </lineage>
</organism>
<name>A0A9X3L4J4_ALCXX</name>
<evidence type="ECO:0000313" key="3">
    <source>
        <dbReference type="Proteomes" id="UP001141992"/>
    </source>
</evidence>